<evidence type="ECO:0000313" key="3">
    <source>
        <dbReference type="Proteomes" id="UP001595690"/>
    </source>
</evidence>
<keyword evidence="3" id="KW-1185">Reference proteome</keyword>
<organism evidence="2 3">
    <name type="scientific">Lentzea rhizosphaerae</name>
    <dbReference type="NCBI Taxonomy" id="2041025"/>
    <lineage>
        <taxon>Bacteria</taxon>
        <taxon>Bacillati</taxon>
        <taxon>Actinomycetota</taxon>
        <taxon>Actinomycetes</taxon>
        <taxon>Pseudonocardiales</taxon>
        <taxon>Pseudonocardiaceae</taxon>
        <taxon>Lentzea</taxon>
    </lineage>
</organism>
<reference evidence="3" key="1">
    <citation type="journal article" date="2019" name="Int. J. Syst. Evol. Microbiol.">
        <title>The Global Catalogue of Microorganisms (GCM) 10K type strain sequencing project: providing services to taxonomists for standard genome sequencing and annotation.</title>
        <authorList>
            <consortium name="The Broad Institute Genomics Platform"/>
            <consortium name="The Broad Institute Genome Sequencing Center for Infectious Disease"/>
            <person name="Wu L."/>
            <person name="Ma J."/>
        </authorList>
    </citation>
    <scope>NUCLEOTIDE SEQUENCE [LARGE SCALE GENOMIC DNA]</scope>
    <source>
        <strain evidence="3">CGMCC 4.7405</strain>
    </source>
</reference>
<feature type="chain" id="PRO_5046791531" description="Peptidase inhibitor family I36" evidence="1">
    <location>
        <begin position="24"/>
        <end position="85"/>
    </location>
</feature>
<accession>A0ABV8C264</accession>
<keyword evidence="1" id="KW-0732">Signal</keyword>
<name>A0ABV8C264_9PSEU</name>
<sequence>MHRVRVLVAGLLLSLAPAAGAQAATEPWLCQVKRDIGLNPITPPVRKGSWFEAHSWADGWYVGNVRGGPTNVRIHTDDLGPPCGA</sequence>
<dbReference type="RefSeq" id="WP_382377603.1">
    <property type="nucleotide sequence ID" value="NZ_JBHRZI010000027.1"/>
</dbReference>
<evidence type="ECO:0008006" key="4">
    <source>
        <dbReference type="Google" id="ProtNLM"/>
    </source>
</evidence>
<proteinExistence type="predicted"/>
<evidence type="ECO:0000256" key="1">
    <source>
        <dbReference type="SAM" id="SignalP"/>
    </source>
</evidence>
<evidence type="ECO:0000313" key="2">
    <source>
        <dbReference type="EMBL" id="MFC3896078.1"/>
    </source>
</evidence>
<dbReference type="EMBL" id="JBHRZI010000027">
    <property type="protein sequence ID" value="MFC3896078.1"/>
    <property type="molecule type" value="Genomic_DNA"/>
</dbReference>
<gene>
    <name evidence="2" type="ORF">ACFOWZ_31770</name>
</gene>
<feature type="signal peptide" evidence="1">
    <location>
        <begin position="1"/>
        <end position="23"/>
    </location>
</feature>
<dbReference type="Proteomes" id="UP001595690">
    <property type="component" value="Unassembled WGS sequence"/>
</dbReference>
<protein>
    <recommendedName>
        <fullName evidence="4">Peptidase inhibitor family I36</fullName>
    </recommendedName>
</protein>
<comment type="caution">
    <text evidence="2">The sequence shown here is derived from an EMBL/GenBank/DDBJ whole genome shotgun (WGS) entry which is preliminary data.</text>
</comment>